<comment type="caution">
    <text evidence="1">The sequence shown here is derived from an EMBL/GenBank/DDBJ whole genome shotgun (WGS) entry which is preliminary data.</text>
</comment>
<dbReference type="PANTHER" id="PTHR33835">
    <property type="entry name" value="YALI0C07656P"/>
    <property type="match status" value="1"/>
</dbReference>
<dbReference type="Proteomes" id="UP001370490">
    <property type="component" value="Unassembled WGS sequence"/>
</dbReference>
<dbReference type="PANTHER" id="PTHR33835:SF2">
    <property type="entry name" value="LYSINE-TRNA LIGASE"/>
    <property type="match status" value="1"/>
</dbReference>
<reference evidence="1 2" key="1">
    <citation type="submission" date="2023-12" db="EMBL/GenBank/DDBJ databases">
        <title>A high-quality genome assembly for Dillenia turbinata (Dilleniales).</title>
        <authorList>
            <person name="Chanderbali A."/>
        </authorList>
    </citation>
    <scope>NUCLEOTIDE SEQUENCE [LARGE SCALE GENOMIC DNA]</scope>
    <source>
        <strain evidence="1">LSX21</strain>
        <tissue evidence="1">Leaf</tissue>
    </source>
</reference>
<organism evidence="1 2">
    <name type="scientific">Dillenia turbinata</name>
    <dbReference type="NCBI Taxonomy" id="194707"/>
    <lineage>
        <taxon>Eukaryota</taxon>
        <taxon>Viridiplantae</taxon>
        <taxon>Streptophyta</taxon>
        <taxon>Embryophyta</taxon>
        <taxon>Tracheophyta</taxon>
        <taxon>Spermatophyta</taxon>
        <taxon>Magnoliopsida</taxon>
        <taxon>eudicotyledons</taxon>
        <taxon>Gunneridae</taxon>
        <taxon>Pentapetalae</taxon>
        <taxon>Dilleniales</taxon>
        <taxon>Dilleniaceae</taxon>
        <taxon>Dillenia</taxon>
    </lineage>
</organism>
<evidence type="ECO:0000313" key="1">
    <source>
        <dbReference type="EMBL" id="KAK6928131.1"/>
    </source>
</evidence>
<dbReference type="InterPro" id="IPR025638">
    <property type="entry name" value="DUF4336"/>
</dbReference>
<accession>A0AAN8VDU2</accession>
<proteinExistence type="predicted"/>
<sequence>MGGNKAMELALNLPLEFFGIFHAKTLKDEDMSTTWADEIEKKCLSSPEVGIGPYVEVAFYHKRSKSPLATDAVIFVPKKKRTTGVYLRRIFVSICKERFSSLILNKGNKKVPEEPVVGNPMNHQKGDLLGKRYVTHASLSLLFTSLMGKAASYFPPDAMKTLFS</sequence>
<dbReference type="Pfam" id="PF14234">
    <property type="entry name" value="DUF4336"/>
    <property type="match status" value="1"/>
</dbReference>
<dbReference type="AlphaFoldDB" id="A0AAN8VDU2"/>
<dbReference type="EMBL" id="JBAMMX010000014">
    <property type="protein sequence ID" value="KAK6928131.1"/>
    <property type="molecule type" value="Genomic_DNA"/>
</dbReference>
<gene>
    <name evidence="1" type="ORF">RJ641_006722</name>
</gene>
<keyword evidence="2" id="KW-1185">Reference proteome</keyword>
<evidence type="ECO:0000313" key="2">
    <source>
        <dbReference type="Proteomes" id="UP001370490"/>
    </source>
</evidence>
<name>A0AAN8VDU2_9MAGN</name>
<protein>
    <submittedName>
        <fullName evidence="1">Uncharacterized protein</fullName>
    </submittedName>
</protein>